<accession>A0A246WRY0</accession>
<dbReference type="PRINTS" id="PR00080">
    <property type="entry name" value="SDRFAMILY"/>
</dbReference>
<dbReference type="SUPFAM" id="SSF51735">
    <property type="entry name" value="NAD(P)-binding Rossmann-fold domains"/>
    <property type="match status" value="1"/>
</dbReference>
<comment type="caution">
    <text evidence="5">The sequence shown here is derived from an EMBL/GenBank/DDBJ whole genome shotgun (WGS) entry which is preliminary data.</text>
</comment>
<dbReference type="Gene3D" id="3.40.50.720">
    <property type="entry name" value="NAD(P)-binding Rossmann-like Domain"/>
    <property type="match status" value="1"/>
</dbReference>
<dbReference type="PROSITE" id="PS00061">
    <property type="entry name" value="ADH_SHORT"/>
    <property type="match status" value="1"/>
</dbReference>
<evidence type="ECO:0000256" key="3">
    <source>
        <dbReference type="RuleBase" id="RU000363"/>
    </source>
</evidence>
<gene>
    <name evidence="5" type="ORF">CEJ42_09825</name>
</gene>
<dbReference type="GO" id="GO:0008874">
    <property type="term" value="F:gluconate 5-dehydrogenase activity"/>
    <property type="evidence" value="ECO:0007669"/>
    <property type="project" value="UniProtKB-EC"/>
</dbReference>
<feature type="domain" description="Ketoreductase" evidence="4">
    <location>
        <begin position="20"/>
        <end position="199"/>
    </location>
</feature>
<dbReference type="FunFam" id="3.40.50.720:FF:000084">
    <property type="entry name" value="Short-chain dehydrogenase reductase"/>
    <property type="match status" value="1"/>
</dbReference>
<name>A0A246WRY0_9BURK</name>
<dbReference type="PANTHER" id="PTHR42760">
    <property type="entry name" value="SHORT-CHAIN DEHYDROGENASES/REDUCTASES FAMILY MEMBER"/>
    <property type="match status" value="1"/>
</dbReference>
<dbReference type="InterPro" id="IPR057326">
    <property type="entry name" value="KR_dom"/>
</dbReference>
<dbReference type="InterPro" id="IPR036291">
    <property type="entry name" value="NAD(P)-bd_dom_sf"/>
</dbReference>
<protein>
    <submittedName>
        <fullName evidence="5">Gluconate 5-dehydrogenase</fullName>
        <ecNumber evidence="5">1.1.1.69</ecNumber>
    </submittedName>
</protein>
<evidence type="ECO:0000259" key="4">
    <source>
        <dbReference type="SMART" id="SM00822"/>
    </source>
</evidence>
<organism evidence="5 6">
    <name type="scientific">Herbaspirillum robiniae</name>
    <dbReference type="NCBI Taxonomy" id="2014887"/>
    <lineage>
        <taxon>Bacteria</taxon>
        <taxon>Pseudomonadati</taxon>
        <taxon>Pseudomonadota</taxon>
        <taxon>Betaproteobacteria</taxon>
        <taxon>Burkholderiales</taxon>
        <taxon>Oxalobacteraceae</taxon>
        <taxon>Herbaspirillum</taxon>
    </lineage>
</organism>
<dbReference type="SMART" id="SM00822">
    <property type="entry name" value="PKS_KR"/>
    <property type="match status" value="1"/>
</dbReference>
<evidence type="ECO:0000313" key="6">
    <source>
        <dbReference type="Proteomes" id="UP000197596"/>
    </source>
</evidence>
<reference evidence="5 6" key="1">
    <citation type="submission" date="2017-06" db="EMBL/GenBank/DDBJ databases">
        <title>Herbaspirillum phytohormonus sp. nov., isolated from the root nodule of Robinia pseudoacacia in lead-zinc mine.</title>
        <authorList>
            <person name="Fan M."/>
            <person name="Lin Y."/>
        </authorList>
    </citation>
    <scope>NUCLEOTIDE SEQUENCE [LARGE SCALE GENOMIC DNA]</scope>
    <source>
        <strain evidence="5 6">HZ10</strain>
    </source>
</reference>
<dbReference type="Proteomes" id="UP000197596">
    <property type="component" value="Unassembled WGS sequence"/>
</dbReference>
<dbReference type="CDD" id="cd05347">
    <property type="entry name" value="Ga5DH-like_SDR_c"/>
    <property type="match status" value="1"/>
</dbReference>
<dbReference type="PRINTS" id="PR00081">
    <property type="entry name" value="GDHRDH"/>
</dbReference>
<dbReference type="InterPro" id="IPR020904">
    <property type="entry name" value="Sc_DH/Rdtase_CS"/>
</dbReference>
<sequence>MTDKTAALPAGLKQFSLEGKLALITGSSGGIGLALARGMAQAGAAIVLNGRDAGKLAKVAQQLRDEGHTIHESSFDATSNEAVKAAVQKIEGEIGAIDVLVNNAGIQRRNPLEEFKESDWHDIINTNLNSVFYAAQAVARHMIGRGRGKIINICSVQSELGRPGIAPYAATKGAVKMFTKGMAIDWGKYGIQVNGLGPGYFKTEMNMALVNDAKFTDWLVGRTPSRRWGDVEDLVGAAVFLGSDASRFVNGHILYVDGGVTATL</sequence>
<dbReference type="Pfam" id="PF00106">
    <property type="entry name" value="adh_short"/>
    <property type="match status" value="1"/>
</dbReference>
<dbReference type="InterPro" id="IPR002347">
    <property type="entry name" value="SDR_fam"/>
</dbReference>
<dbReference type="AlphaFoldDB" id="A0A246WRY0"/>
<evidence type="ECO:0000256" key="2">
    <source>
        <dbReference type="ARBA" id="ARBA00023002"/>
    </source>
</evidence>
<dbReference type="PANTHER" id="PTHR42760:SF5">
    <property type="entry name" value="2-DEHYDRO-3-DEOXY-D-GLUCONATE 5-DEHYDROGENASE"/>
    <property type="match status" value="1"/>
</dbReference>
<evidence type="ECO:0000313" key="5">
    <source>
        <dbReference type="EMBL" id="OWY29152.1"/>
    </source>
</evidence>
<dbReference type="EMBL" id="NJGU01000005">
    <property type="protein sequence ID" value="OWY29152.1"/>
    <property type="molecule type" value="Genomic_DNA"/>
</dbReference>
<keyword evidence="2 5" id="KW-0560">Oxidoreductase</keyword>
<evidence type="ECO:0000256" key="1">
    <source>
        <dbReference type="ARBA" id="ARBA00006484"/>
    </source>
</evidence>
<comment type="similarity">
    <text evidence="1 3">Belongs to the short-chain dehydrogenases/reductases (SDR) family.</text>
</comment>
<dbReference type="EC" id="1.1.1.69" evidence="5"/>
<dbReference type="RefSeq" id="WP_088750855.1">
    <property type="nucleotide sequence ID" value="NZ_CP193789.1"/>
</dbReference>
<proteinExistence type="inferred from homology"/>